<feature type="region of interest" description="Disordered" evidence="1">
    <location>
        <begin position="976"/>
        <end position="1023"/>
    </location>
</feature>
<keyword evidence="2" id="KW-0732">Signal</keyword>
<feature type="signal peptide" evidence="2">
    <location>
        <begin position="1"/>
        <end position="17"/>
    </location>
</feature>
<evidence type="ECO:0000313" key="4">
    <source>
        <dbReference type="Proteomes" id="UP000310687"/>
    </source>
</evidence>
<evidence type="ECO:0000313" key="3">
    <source>
        <dbReference type="EMBL" id="THW42755.1"/>
    </source>
</evidence>
<evidence type="ECO:0000256" key="1">
    <source>
        <dbReference type="SAM" id="MobiDB-lite"/>
    </source>
</evidence>
<feature type="chain" id="PRO_5020819007" description="Extracellular membrane protein CFEM domain-containing protein" evidence="2">
    <location>
        <begin position="18"/>
        <end position="1174"/>
    </location>
</feature>
<evidence type="ECO:0008006" key="5">
    <source>
        <dbReference type="Google" id="ProtNLM"/>
    </source>
</evidence>
<comment type="caution">
    <text evidence="3">The sequence shown here is derived from an EMBL/GenBank/DDBJ whole genome shotgun (WGS) entry which is preliminary data.</text>
</comment>
<evidence type="ECO:0000256" key="2">
    <source>
        <dbReference type="SAM" id="SignalP"/>
    </source>
</evidence>
<name>A0A4S8XXT4_AURPU</name>
<sequence length="1174" mass="118079">MRSFVPVLIGLATVAVAQNSTVDCTTSFVACYDFNTSNDNTCSSKASVCKDACSTKQSNCLSSGTSSELCASRYDDCVGATSTSNLEVSCLAAVIPCYASASHDESNACDSKITNCKQTCSSILDICNSTGNDNSELCQKKYSACLGSNNATAPSTSCIAQGEQAYLDNAADNTAASFTATCKQTCGVLKDACMTSGDDSQCQSSYEQCLGVGLTESSVHCVAEVEALIQSGTSDQDVESSNAQCKDFCARGYDTCNSANDSANNATCLSWYSSCVGAKDLPTLTSSCVSNSEASYLNGTSGDNAQDADLATCKSQCGYLYSTCLSSGDESVKEGCLSFYSECTSGTGNSTASSLNCVADVEQCYLDGTKSDSACDSSNAQCKNQCTRSYSACTSSGDPSVTAQCSSQYQSCLGSSKLEKPKVDCVAENDACYLSGKFTDAECDAKNAVCKTVCSRSQDTCLSGNSSSVVEGCNTHYSQCLGSADVTPVSPVSCVEIATDCFLSGDASNNCSAITATCKSSCSRSQDTCLSSGDESVKPACQKHYDTCLGATPEAEKAASSINCVQRYTSCFSSGIEENTCSAANADCKNTCSQLLDSCNSSGDNSTASQCQGVYNSCLGSIATSLVDYKPLDCAGRSKLCASNGTASNECDRENASCTNACATTLDTCLVSGSSDTAACNHLYMMCLDSSSYTVTSIPASLKPTSSRASLSIIPSANATTKATGISAALTTGPASGAISTGGAFVSGPYNNGSSSTADAQSGAVSVATSTESTVYVTDVVKTTVTTCPVGFTLTTAGSTTVLATPSVITTSVTVKSTISTTVAHTVTVPAAGNNAIPSSKATPSVESTVYVTDVVKSTVTTCPVGQTVTASGSTTVLTAPSVMTSQITVKSTVSTVITHTAVVPQSSPVSPEQTTPASFAGHVAVPSTVTLYSTKEVTITSCAADVTNCPAKVSTTLFPTAITVTSVWSRTQSTSAASSPAGSAPAGSAPAGSAPAGSAPAGSAPAGSSPAGSSPVSPETTSAPVTVPSTMFYYSTAVVTVTSCAEGVENCPARSTVVKTSVVPTGYAVTSVISSAWTPEAYTSPSAGVPENSAPVASVPVSSAPVAAVPTTAPFAVNNSTMMSVGPTGTGMVGTGSGSKATSTFSPSQYTGAANKAGVAGLAGVAAFAAFLL</sequence>
<dbReference type="EMBL" id="QZAL01000056">
    <property type="protein sequence ID" value="THW42755.1"/>
    <property type="molecule type" value="Genomic_DNA"/>
</dbReference>
<accession>A0A4S8XXT4</accession>
<protein>
    <recommendedName>
        <fullName evidence="5">Extracellular membrane protein CFEM domain-containing protein</fullName>
    </recommendedName>
</protein>
<dbReference type="AlphaFoldDB" id="A0A4S8XXT4"/>
<organism evidence="3 4">
    <name type="scientific">Aureobasidium pullulans</name>
    <name type="common">Black yeast</name>
    <name type="synonym">Pullularia pullulans</name>
    <dbReference type="NCBI Taxonomy" id="5580"/>
    <lineage>
        <taxon>Eukaryota</taxon>
        <taxon>Fungi</taxon>
        <taxon>Dikarya</taxon>
        <taxon>Ascomycota</taxon>
        <taxon>Pezizomycotina</taxon>
        <taxon>Dothideomycetes</taxon>
        <taxon>Dothideomycetidae</taxon>
        <taxon>Dothideales</taxon>
        <taxon>Saccotheciaceae</taxon>
        <taxon>Aureobasidium</taxon>
    </lineage>
</organism>
<gene>
    <name evidence="3" type="ORF">D6D22_04763</name>
</gene>
<proteinExistence type="predicted"/>
<dbReference type="Proteomes" id="UP000310687">
    <property type="component" value="Unassembled WGS sequence"/>
</dbReference>
<feature type="compositionally biased region" description="Low complexity" evidence="1">
    <location>
        <begin position="976"/>
        <end position="1016"/>
    </location>
</feature>
<reference evidence="3 4" key="1">
    <citation type="submission" date="2018-10" db="EMBL/GenBank/DDBJ databases">
        <title>Fifty Aureobasidium pullulans genomes reveal a recombining polyextremotolerant generalist.</title>
        <authorList>
            <person name="Gostincar C."/>
            <person name="Turk M."/>
            <person name="Zajc J."/>
            <person name="Gunde-Cimerman N."/>
        </authorList>
    </citation>
    <scope>NUCLEOTIDE SEQUENCE [LARGE SCALE GENOMIC DNA]</scope>
    <source>
        <strain evidence="3 4">EXF-11013</strain>
    </source>
</reference>